<dbReference type="Pfam" id="PF01381">
    <property type="entry name" value="HTH_3"/>
    <property type="match status" value="1"/>
</dbReference>
<dbReference type="SMART" id="SM00530">
    <property type="entry name" value="HTH_XRE"/>
    <property type="match status" value="1"/>
</dbReference>
<evidence type="ECO:0000313" key="4">
    <source>
        <dbReference type="Proteomes" id="UP000057737"/>
    </source>
</evidence>
<reference evidence="3 4" key="1">
    <citation type="submission" date="2015-11" db="EMBL/GenBank/DDBJ databases">
        <title>Draft Genome Sequence of the Strain BR 10303 (Bradyrhizobium sp.) isolated from nodules of Centrolobium paraense.</title>
        <authorList>
            <person name="Zelli J.E."/>
            <person name="Simoes-Araujo J.L."/>
            <person name="Barauna A.C."/>
            <person name="Silva K."/>
        </authorList>
    </citation>
    <scope>NUCLEOTIDE SEQUENCE [LARGE SCALE GENOMIC DNA]</scope>
    <source>
        <strain evidence="3 4">BR 10303</strain>
    </source>
</reference>
<evidence type="ECO:0000259" key="2">
    <source>
        <dbReference type="PROSITE" id="PS50943"/>
    </source>
</evidence>
<feature type="domain" description="HTH cro/C1-type" evidence="2">
    <location>
        <begin position="7"/>
        <end position="66"/>
    </location>
</feature>
<dbReference type="OrthoDB" id="3782725at2"/>
<gene>
    <name evidence="3" type="ORF">AS156_18150</name>
</gene>
<dbReference type="InterPro" id="IPR010982">
    <property type="entry name" value="Lambda_DNA-bd_dom_sf"/>
</dbReference>
<accession>A0A109JG82</accession>
<organism evidence="3 4">
    <name type="scientific">Bradyrhizobium macuxiense</name>
    <dbReference type="NCBI Taxonomy" id="1755647"/>
    <lineage>
        <taxon>Bacteria</taxon>
        <taxon>Pseudomonadati</taxon>
        <taxon>Pseudomonadota</taxon>
        <taxon>Alphaproteobacteria</taxon>
        <taxon>Hyphomicrobiales</taxon>
        <taxon>Nitrobacteraceae</taxon>
        <taxon>Bradyrhizobium</taxon>
    </lineage>
</organism>
<dbReference type="GO" id="GO:0003677">
    <property type="term" value="F:DNA binding"/>
    <property type="evidence" value="ECO:0007669"/>
    <property type="project" value="InterPro"/>
</dbReference>
<keyword evidence="4" id="KW-1185">Reference proteome</keyword>
<dbReference type="SUPFAM" id="SSF47413">
    <property type="entry name" value="lambda repressor-like DNA-binding domains"/>
    <property type="match status" value="1"/>
</dbReference>
<dbReference type="Proteomes" id="UP000057737">
    <property type="component" value="Unassembled WGS sequence"/>
</dbReference>
<dbReference type="InterPro" id="IPR001387">
    <property type="entry name" value="Cro/C1-type_HTH"/>
</dbReference>
<sequence>MINGRQIAAARVWLGISQAELALASKVATRTIAHLESGGRVPHDRTLKALVDCMEEMGVEFLMDDNDAQVGVGIRVRRAKLHPLILSVREERTEESGSAASGKRRISGMAGKEG</sequence>
<feature type="region of interest" description="Disordered" evidence="1">
    <location>
        <begin position="91"/>
        <end position="114"/>
    </location>
</feature>
<evidence type="ECO:0000313" key="3">
    <source>
        <dbReference type="EMBL" id="KWV48405.1"/>
    </source>
</evidence>
<dbReference type="PROSITE" id="PS50943">
    <property type="entry name" value="HTH_CROC1"/>
    <property type="match status" value="1"/>
</dbReference>
<protein>
    <recommendedName>
        <fullName evidence="2">HTH cro/C1-type domain-containing protein</fullName>
    </recommendedName>
</protein>
<dbReference type="CDD" id="cd00093">
    <property type="entry name" value="HTH_XRE"/>
    <property type="match status" value="1"/>
</dbReference>
<evidence type="ECO:0000256" key="1">
    <source>
        <dbReference type="SAM" id="MobiDB-lite"/>
    </source>
</evidence>
<name>A0A109JG82_9BRAD</name>
<comment type="caution">
    <text evidence="3">The sequence shown here is derived from an EMBL/GenBank/DDBJ whole genome shotgun (WGS) entry which is preliminary data.</text>
</comment>
<dbReference type="RefSeq" id="WP_066513399.1">
    <property type="nucleotide sequence ID" value="NZ_LNCU01000107.1"/>
</dbReference>
<dbReference type="Gene3D" id="1.10.260.40">
    <property type="entry name" value="lambda repressor-like DNA-binding domains"/>
    <property type="match status" value="1"/>
</dbReference>
<proteinExistence type="predicted"/>
<dbReference type="EMBL" id="LNCU01000107">
    <property type="protein sequence ID" value="KWV48405.1"/>
    <property type="molecule type" value="Genomic_DNA"/>
</dbReference>
<dbReference type="AlphaFoldDB" id="A0A109JG82"/>